<proteinExistence type="predicted"/>
<sequence length="331" mass="34659">MRWGIVGFGWVARSYMMPGIVAAGGTVTAIADPSPAARDRAAAFGLAAFGDVEAMLASGLCDLVYVATPNDAHVAPVRACARQGIPVLCEKPIAATLDQAEAMAAALSPDALYGTAFDQRHHPAHVAMRDAIAADAIGRAVAVRIVYACWVDPAWSPDGGAHDNWRADPARAGGGAVIDLALHGLDLSERLLGEPLAALTIQLQRRIHAYSVDDGGMLSGRTASGVLFQSHVAYNCAEVLPRRRLEVLGERGLLVATDTMGQTAGGMLVRRCGASGVETALPFDAGTAPFAAQAAAFMAAARGRPHDFSLSRDLALMRLFDQAYQDARSCL</sequence>
<comment type="caution">
    <text evidence="3">The sequence shown here is derived from an EMBL/GenBank/DDBJ whole genome shotgun (WGS) entry which is preliminary data.</text>
</comment>
<reference evidence="3 4" key="1">
    <citation type="submission" date="2020-08" db="EMBL/GenBank/DDBJ databases">
        <title>Genomic Encyclopedia of Type Strains, Phase IV (KMG-IV): sequencing the most valuable type-strain genomes for metagenomic binning, comparative biology and taxonomic classification.</title>
        <authorList>
            <person name="Goeker M."/>
        </authorList>
    </citation>
    <scope>NUCLEOTIDE SEQUENCE [LARGE SCALE GENOMIC DNA]</scope>
    <source>
        <strain evidence="3 4">DSM 15867</strain>
    </source>
</reference>
<evidence type="ECO:0000313" key="3">
    <source>
        <dbReference type="EMBL" id="MBB4618515.1"/>
    </source>
</evidence>
<dbReference type="AlphaFoldDB" id="A0A7W7F0N2"/>
<protein>
    <submittedName>
        <fullName evidence="3">Putative dehydrogenase</fullName>
    </submittedName>
</protein>
<dbReference type="InterPro" id="IPR036291">
    <property type="entry name" value="NAD(P)-bd_dom_sf"/>
</dbReference>
<dbReference type="Gene3D" id="3.40.50.720">
    <property type="entry name" value="NAD(P)-binding Rossmann-like Domain"/>
    <property type="match status" value="1"/>
</dbReference>
<dbReference type="RefSeq" id="WP_246360549.1">
    <property type="nucleotide sequence ID" value="NZ_JACHNY010000005.1"/>
</dbReference>
<accession>A0A7W7F0N2</accession>
<evidence type="ECO:0000313" key="4">
    <source>
        <dbReference type="Proteomes" id="UP000574769"/>
    </source>
</evidence>
<dbReference type="PANTHER" id="PTHR43377">
    <property type="entry name" value="BILIVERDIN REDUCTASE A"/>
    <property type="match status" value="1"/>
</dbReference>
<dbReference type="InterPro" id="IPR051450">
    <property type="entry name" value="Gfo/Idh/MocA_Oxidoreductases"/>
</dbReference>
<dbReference type="Pfam" id="PF01408">
    <property type="entry name" value="GFO_IDH_MocA"/>
    <property type="match status" value="1"/>
</dbReference>
<evidence type="ECO:0000259" key="2">
    <source>
        <dbReference type="Pfam" id="PF22725"/>
    </source>
</evidence>
<feature type="domain" description="GFO/IDH/MocA-like oxidoreductase" evidence="2">
    <location>
        <begin position="126"/>
        <end position="254"/>
    </location>
</feature>
<dbReference type="InterPro" id="IPR055170">
    <property type="entry name" value="GFO_IDH_MocA-like_dom"/>
</dbReference>
<dbReference type="PANTHER" id="PTHR43377:SF1">
    <property type="entry name" value="BILIVERDIN REDUCTASE A"/>
    <property type="match status" value="1"/>
</dbReference>
<dbReference type="EMBL" id="JACHNY010000005">
    <property type="protein sequence ID" value="MBB4618515.1"/>
    <property type="molecule type" value="Genomic_DNA"/>
</dbReference>
<dbReference type="SUPFAM" id="SSF55347">
    <property type="entry name" value="Glyceraldehyde-3-phosphate dehydrogenase-like, C-terminal domain"/>
    <property type="match status" value="1"/>
</dbReference>
<organism evidence="3 4">
    <name type="scientific">Sphingomonas abaci</name>
    <dbReference type="NCBI Taxonomy" id="237611"/>
    <lineage>
        <taxon>Bacteria</taxon>
        <taxon>Pseudomonadati</taxon>
        <taxon>Pseudomonadota</taxon>
        <taxon>Alphaproteobacteria</taxon>
        <taxon>Sphingomonadales</taxon>
        <taxon>Sphingomonadaceae</taxon>
        <taxon>Sphingomonas</taxon>
    </lineage>
</organism>
<dbReference type="Gene3D" id="3.30.360.10">
    <property type="entry name" value="Dihydrodipicolinate Reductase, domain 2"/>
    <property type="match status" value="1"/>
</dbReference>
<dbReference type="InterPro" id="IPR000683">
    <property type="entry name" value="Gfo/Idh/MocA-like_OxRdtase_N"/>
</dbReference>
<dbReference type="SUPFAM" id="SSF51735">
    <property type="entry name" value="NAD(P)-binding Rossmann-fold domains"/>
    <property type="match status" value="1"/>
</dbReference>
<gene>
    <name evidence="3" type="ORF">GGQ96_002658</name>
</gene>
<dbReference type="GO" id="GO:0000166">
    <property type="term" value="F:nucleotide binding"/>
    <property type="evidence" value="ECO:0007669"/>
    <property type="project" value="InterPro"/>
</dbReference>
<keyword evidence="4" id="KW-1185">Reference proteome</keyword>
<dbReference type="Proteomes" id="UP000574769">
    <property type="component" value="Unassembled WGS sequence"/>
</dbReference>
<feature type="domain" description="Gfo/Idh/MocA-like oxidoreductase N-terminal" evidence="1">
    <location>
        <begin position="1"/>
        <end position="107"/>
    </location>
</feature>
<evidence type="ECO:0000259" key="1">
    <source>
        <dbReference type="Pfam" id="PF01408"/>
    </source>
</evidence>
<name>A0A7W7F0N2_9SPHN</name>
<dbReference type="Pfam" id="PF22725">
    <property type="entry name" value="GFO_IDH_MocA_C3"/>
    <property type="match status" value="1"/>
</dbReference>